<proteinExistence type="predicted"/>
<accession>A0A0E9UC23</accession>
<name>A0A0E9UC23_ANGAN</name>
<evidence type="ECO:0000313" key="1">
    <source>
        <dbReference type="EMBL" id="JAH63424.1"/>
    </source>
</evidence>
<dbReference type="EMBL" id="GBXM01045153">
    <property type="protein sequence ID" value="JAH63424.1"/>
    <property type="molecule type" value="Transcribed_RNA"/>
</dbReference>
<reference evidence="1" key="1">
    <citation type="submission" date="2014-11" db="EMBL/GenBank/DDBJ databases">
        <authorList>
            <person name="Amaro Gonzalez C."/>
        </authorList>
    </citation>
    <scope>NUCLEOTIDE SEQUENCE</scope>
</reference>
<dbReference type="AlphaFoldDB" id="A0A0E9UC23"/>
<sequence length="42" mass="4644">MNHGSYCMAWGCYGVCVFGGVEVEVDGVYFVCAQRVVHQSKQ</sequence>
<organism evidence="1">
    <name type="scientific">Anguilla anguilla</name>
    <name type="common">European freshwater eel</name>
    <name type="synonym">Muraena anguilla</name>
    <dbReference type="NCBI Taxonomy" id="7936"/>
    <lineage>
        <taxon>Eukaryota</taxon>
        <taxon>Metazoa</taxon>
        <taxon>Chordata</taxon>
        <taxon>Craniata</taxon>
        <taxon>Vertebrata</taxon>
        <taxon>Euteleostomi</taxon>
        <taxon>Actinopterygii</taxon>
        <taxon>Neopterygii</taxon>
        <taxon>Teleostei</taxon>
        <taxon>Anguilliformes</taxon>
        <taxon>Anguillidae</taxon>
        <taxon>Anguilla</taxon>
    </lineage>
</organism>
<protein>
    <submittedName>
        <fullName evidence="1">Uncharacterized protein</fullName>
    </submittedName>
</protein>
<reference evidence="1" key="2">
    <citation type="journal article" date="2015" name="Fish Shellfish Immunol.">
        <title>Early steps in the European eel (Anguilla anguilla)-Vibrio vulnificus interaction in the gills: Role of the RtxA13 toxin.</title>
        <authorList>
            <person name="Callol A."/>
            <person name="Pajuelo D."/>
            <person name="Ebbesson L."/>
            <person name="Teles M."/>
            <person name="MacKenzie S."/>
            <person name="Amaro C."/>
        </authorList>
    </citation>
    <scope>NUCLEOTIDE SEQUENCE</scope>
</reference>